<feature type="compositionally biased region" description="Basic and acidic residues" evidence="8">
    <location>
        <begin position="156"/>
        <end position="171"/>
    </location>
</feature>
<dbReference type="AlphaFoldDB" id="A0A2N9GLU0"/>
<proteinExistence type="inferred from homology"/>
<keyword evidence="3 7" id="KW-0551">Lipid droplet</keyword>
<feature type="transmembrane region" description="Helical" evidence="9">
    <location>
        <begin position="97"/>
        <end position="115"/>
    </location>
</feature>
<dbReference type="EMBL" id="OIVN01002413">
    <property type="protein sequence ID" value="SPD03406.1"/>
    <property type="molecule type" value="Genomic_DNA"/>
</dbReference>
<dbReference type="PANTHER" id="PTHR33203">
    <property type="entry name" value="OLEOSIN"/>
    <property type="match status" value="1"/>
</dbReference>
<evidence type="ECO:0000256" key="5">
    <source>
        <dbReference type="ARBA" id="ARBA00022989"/>
    </source>
</evidence>
<evidence type="ECO:0000256" key="2">
    <source>
        <dbReference type="ARBA" id="ARBA00010858"/>
    </source>
</evidence>
<comment type="function">
    <text evidence="1">May have a structural role to stabilize the lipid body during desiccation of the seed by preventing coalescence of the oil. Probably interacts with both lipid and phospholipid moieties of lipid bodies. May also provide recognition signals for specific lipase anchorage in lipolysis during seedling growth.</text>
</comment>
<comment type="similarity">
    <text evidence="2 7">Belongs to the oleosin family.</text>
</comment>
<feature type="region of interest" description="Disordered" evidence="8">
    <location>
        <begin position="1"/>
        <end position="26"/>
    </location>
</feature>
<sequence>MAEHHQPHHFQQHPQQRPNDPMKNFFPEDYQGPSTSKILAVVTLIPIGAFLLFLAGVSFVGTLIGLAVSTPLFVIFSPVLVPAALVIGLAVTGFLTSGAFGITGLSSLSWIINYLRQATRMPEHMEYAKRRVQDTAGHYGQKAREMGQNVTNKAQEVGRGHEGGGRGDAKS</sequence>
<dbReference type="GO" id="GO:0010344">
    <property type="term" value="P:seed oilbody biogenesis"/>
    <property type="evidence" value="ECO:0007669"/>
    <property type="project" value="TreeGrafter"/>
</dbReference>
<dbReference type="GO" id="GO:0019915">
    <property type="term" value="P:lipid storage"/>
    <property type="evidence" value="ECO:0007669"/>
    <property type="project" value="TreeGrafter"/>
</dbReference>
<evidence type="ECO:0000256" key="7">
    <source>
        <dbReference type="RuleBase" id="RU000540"/>
    </source>
</evidence>
<keyword evidence="4 9" id="KW-0812">Transmembrane</keyword>
<organism evidence="10">
    <name type="scientific">Fagus sylvatica</name>
    <name type="common">Beechnut</name>
    <dbReference type="NCBI Taxonomy" id="28930"/>
    <lineage>
        <taxon>Eukaryota</taxon>
        <taxon>Viridiplantae</taxon>
        <taxon>Streptophyta</taxon>
        <taxon>Embryophyta</taxon>
        <taxon>Tracheophyta</taxon>
        <taxon>Spermatophyta</taxon>
        <taxon>Magnoliopsida</taxon>
        <taxon>eudicotyledons</taxon>
        <taxon>Gunneridae</taxon>
        <taxon>Pentapetalae</taxon>
        <taxon>rosids</taxon>
        <taxon>fabids</taxon>
        <taxon>Fagales</taxon>
        <taxon>Fagaceae</taxon>
        <taxon>Fagus</taxon>
    </lineage>
</organism>
<dbReference type="GO" id="GO:0050826">
    <property type="term" value="P:response to freezing"/>
    <property type="evidence" value="ECO:0007669"/>
    <property type="project" value="TreeGrafter"/>
</dbReference>
<feature type="transmembrane region" description="Helical" evidence="9">
    <location>
        <begin position="38"/>
        <end position="60"/>
    </location>
</feature>
<keyword evidence="5 9" id="KW-1133">Transmembrane helix</keyword>
<dbReference type="Pfam" id="PF01277">
    <property type="entry name" value="Oleosin"/>
    <property type="match status" value="1"/>
</dbReference>
<reference evidence="10" key="1">
    <citation type="submission" date="2018-02" db="EMBL/GenBank/DDBJ databases">
        <authorList>
            <person name="Cohen D.B."/>
            <person name="Kent A.D."/>
        </authorList>
    </citation>
    <scope>NUCLEOTIDE SEQUENCE</scope>
</reference>
<dbReference type="PROSITE" id="PS00811">
    <property type="entry name" value="OLEOSINS"/>
    <property type="match status" value="1"/>
</dbReference>
<name>A0A2N9GLU0_FAGSY</name>
<dbReference type="MetOSite" id="A0A2N9GLU0"/>
<evidence type="ECO:0000256" key="6">
    <source>
        <dbReference type="ARBA" id="ARBA00023136"/>
    </source>
</evidence>
<evidence type="ECO:0000313" key="10">
    <source>
        <dbReference type="EMBL" id="SPD03406.1"/>
    </source>
</evidence>
<evidence type="ECO:0000256" key="8">
    <source>
        <dbReference type="SAM" id="MobiDB-lite"/>
    </source>
</evidence>
<accession>A0A2N9GLU0</accession>
<evidence type="ECO:0000256" key="1">
    <source>
        <dbReference type="ARBA" id="ARBA00002582"/>
    </source>
</evidence>
<feature type="compositionally biased region" description="Basic residues" evidence="8">
    <location>
        <begin position="1"/>
        <end position="11"/>
    </location>
</feature>
<dbReference type="GO" id="GO:0012511">
    <property type="term" value="C:monolayer-surrounded lipid storage body"/>
    <property type="evidence" value="ECO:0007669"/>
    <property type="project" value="InterPro"/>
</dbReference>
<feature type="transmembrane region" description="Helical" evidence="9">
    <location>
        <begin position="72"/>
        <end position="91"/>
    </location>
</feature>
<comment type="subcellular location">
    <subcellularLocation>
        <location evidence="7">Lipid droplet</location>
    </subcellularLocation>
    <subcellularLocation>
        <location evidence="7">Membrane</location>
        <topology evidence="7">Multi-pass membrane protein</topology>
    </subcellularLocation>
</comment>
<protein>
    <recommendedName>
        <fullName evidence="7">Oleosin</fullName>
    </recommendedName>
</protein>
<evidence type="ECO:0000256" key="9">
    <source>
        <dbReference type="SAM" id="Phobius"/>
    </source>
</evidence>
<dbReference type="PANTHER" id="PTHR33203:SF44">
    <property type="entry name" value="OLEOSIN 20.3 KDA"/>
    <property type="match status" value="1"/>
</dbReference>
<dbReference type="InterPro" id="IPR000136">
    <property type="entry name" value="Oleosin"/>
</dbReference>
<keyword evidence="6 9" id="KW-0472">Membrane</keyword>
<dbReference type="GO" id="GO:0016020">
    <property type="term" value="C:membrane"/>
    <property type="evidence" value="ECO:0007669"/>
    <property type="project" value="UniProtKB-SubCell"/>
</dbReference>
<evidence type="ECO:0000256" key="3">
    <source>
        <dbReference type="ARBA" id="ARBA00022677"/>
    </source>
</evidence>
<evidence type="ECO:0000256" key="4">
    <source>
        <dbReference type="ARBA" id="ARBA00022692"/>
    </source>
</evidence>
<gene>
    <name evidence="10" type="ORF">FSB_LOCUS31288</name>
</gene>
<feature type="region of interest" description="Disordered" evidence="8">
    <location>
        <begin position="141"/>
        <end position="171"/>
    </location>
</feature>